<accession>A0A916WCN4</accession>
<reference evidence="2" key="1">
    <citation type="journal article" date="2014" name="Int. J. Syst. Evol. Microbiol.">
        <title>Complete genome sequence of Corynebacterium casei LMG S-19264T (=DSM 44701T), isolated from a smear-ripened cheese.</title>
        <authorList>
            <consortium name="US DOE Joint Genome Institute (JGI-PGF)"/>
            <person name="Walter F."/>
            <person name="Albersmeier A."/>
            <person name="Kalinowski J."/>
            <person name="Ruckert C."/>
        </authorList>
    </citation>
    <scope>NUCLEOTIDE SEQUENCE</scope>
    <source>
        <strain evidence="2">CGMCC 1.15082</strain>
    </source>
</reference>
<evidence type="ECO:0000313" key="3">
    <source>
        <dbReference type="Proteomes" id="UP000646478"/>
    </source>
</evidence>
<gene>
    <name evidence="2" type="ORF">GCM10011491_16040</name>
</gene>
<name>A0A916WCN4_9HYPH</name>
<dbReference type="EMBL" id="BMHH01000005">
    <property type="protein sequence ID" value="GGA89030.1"/>
    <property type="molecule type" value="Genomic_DNA"/>
</dbReference>
<dbReference type="RefSeq" id="WP_188823206.1">
    <property type="nucleotide sequence ID" value="NZ_BMHH01000005.1"/>
</dbReference>
<reference evidence="2" key="2">
    <citation type="submission" date="2020-09" db="EMBL/GenBank/DDBJ databases">
        <authorList>
            <person name="Sun Q."/>
            <person name="Zhou Y."/>
        </authorList>
    </citation>
    <scope>NUCLEOTIDE SEQUENCE</scope>
    <source>
        <strain evidence="2">CGMCC 1.15082</strain>
    </source>
</reference>
<dbReference type="AlphaFoldDB" id="A0A916WCN4"/>
<comment type="caution">
    <text evidence="2">The sequence shown here is derived from an EMBL/GenBank/DDBJ whole genome shotgun (WGS) entry which is preliminary data.</text>
</comment>
<dbReference type="Proteomes" id="UP000646478">
    <property type="component" value="Unassembled WGS sequence"/>
</dbReference>
<organism evidence="2 3">
    <name type="scientific">Brucella endophytica</name>
    <dbReference type="NCBI Taxonomy" id="1963359"/>
    <lineage>
        <taxon>Bacteria</taxon>
        <taxon>Pseudomonadati</taxon>
        <taxon>Pseudomonadota</taxon>
        <taxon>Alphaproteobacteria</taxon>
        <taxon>Hyphomicrobiales</taxon>
        <taxon>Brucellaceae</taxon>
        <taxon>Brucella/Ochrobactrum group</taxon>
        <taxon>Brucella</taxon>
    </lineage>
</organism>
<feature type="region of interest" description="Disordered" evidence="1">
    <location>
        <begin position="56"/>
        <end position="91"/>
    </location>
</feature>
<evidence type="ECO:0000313" key="2">
    <source>
        <dbReference type="EMBL" id="GGA89030.1"/>
    </source>
</evidence>
<proteinExistence type="predicted"/>
<evidence type="ECO:0000256" key="1">
    <source>
        <dbReference type="SAM" id="MobiDB-lite"/>
    </source>
</evidence>
<sequence>MEARRHIRQDNRIDFASILAEVERQPVAAPENPRPFSFDFLDALLHLAPACEGSRQPDFLLEEASQPEPDSPLPSTDPEEVARELQLSPDMSTAELTRVRRRFAALNHPDRVAASLRDRASDRMKIANALIDKALAGAPSREI</sequence>
<protein>
    <submittedName>
        <fullName evidence="2">Uncharacterized protein</fullName>
    </submittedName>
</protein>
<keyword evidence="3" id="KW-1185">Reference proteome</keyword>